<comment type="function">
    <text evidence="4">PPIases accelerate the folding of proteins. It catalyzes the cis-trans isomerization of proline imidic peptide bonds in oligopeptides.</text>
</comment>
<accession>A0A7S1ZEL6</accession>
<dbReference type="SUPFAM" id="SSF50891">
    <property type="entry name" value="Cyclophilin-like"/>
    <property type="match status" value="1"/>
</dbReference>
<feature type="signal peptide" evidence="4">
    <location>
        <begin position="1"/>
        <end position="32"/>
    </location>
</feature>
<dbReference type="Pfam" id="PF00160">
    <property type="entry name" value="Pro_isomerase"/>
    <property type="match status" value="1"/>
</dbReference>
<dbReference type="PANTHER" id="PTHR11071:SF561">
    <property type="entry name" value="PEPTIDYL-PROLYL CIS-TRANS ISOMERASE D-RELATED"/>
    <property type="match status" value="1"/>
</dbReference>
<dbReference type="GO" id="GO:0005737">
    <property type="term" value="C:cytoplasm"/>
    <property type="evidence" value="ECO:0007669"/>
    <property type="project" value="TreeGrafter"/>
</dbReference>
<evidence type="ECO:0000256" key="2">
    <source>
        <dbReference type="ARBA" id="ARBA00023110"/>
    </source>
</evidence>
<dbReference type="PANTHER" id="PTHR11071">
    <property type="entry name" value="PEPTIDYL-PROLYL CIS-TRANS ISOMERASE"/>
    <property type="match status" value="1"/>
</dbReference>
<sequence length="229" mass="24888">MLFPLSQASPLAFFGLAIAAALLSSQFPPALALGRDDVPTKKADRPLMSPKPSMPKVTHKVYLDIDIEGADEGRIVLGLFGEVAPKTSENFRALCACDSGDGKLSGEPLCYKGTRFHRAIPNFMVQGGDFTHGNGVGGESIYGGKFEDETFEVKLNKRFLLSMANHGPNSNGSQFFINTVKTSWLDKTHVTFGMVLEGEDVVKKIERQGTYGGETRRTITVKDSGELRV</sequence>
<reference evidence="6" key="1">
    <citation type="submission" date="2021-01" db="EMBL/GenBank/DDBJ databases">
        <authorList>
            <person name="Corre E."/>
            <person name="Pelletier E."/>
            <person name="Niang G."/>
            <person name="Scheremetjew M."/>
            <person name="Finn R."/>
            <person name="Kale V."/>
            <person name="Holt S."/>
            <person name="Cochrane G."/>
            <person name="Meng A."/>
            <person name="Brown T."/>
            <person name="Cohen L."/>
        </authorList>
    </citation>
    <scope>NUCLEOTIDE SEQUENCE</scope>
    <source>
        <strain evidence="6">Grunow 1884</strain>
    </source>
</reference>
<feature type="chain" id="PRO_5031598434" description="Peptidyl-prolyl cis-trans isomerase" evidence="4">
    <location>
        <begin position="33"/>
        <end position="229"/>
    </location>
</feature>
<dbReference type="PRINTS" id="PR00153">
    <property type="entry name" value="CSAPPISMRASE"/>
</dbReference>
<keyword evidence="4" id="KW-0732">Signal</keyword>
<dbReference type="Gene3D" id="2.40.100.10">
    <property type="entry name" value="Cyclophilin-like"/>
    <property type="match status" value="1"/>
</dbReference>
<name>A0A7S1ZEL6_TRICV</name>
<dbReference type="GO" id="GO:0016018">
    <property type="term" value="F:cyclosporin A binding"/>
    <property type="evidence" value="ECO:0007669"/>
    <property type="project" value="TreeGrafter"/>
</dbReference>
<dbReference type="InterPro" id="IPR029000">
    <property type="entry name" value="Cyclophilin-like_dom_sf"/>
</dbReference>
<gene>
    <name evidence="6" type="ORF">OSIN01602_LOCUS8557</name>
</gene>
<evidence type="ECO:0000256" key="3">
    <source>
        <dbReference type="ARBA" id="ARBA00023235"/>
    </source>
</evidence>
<dbReference type="GO" id="GO:0006457">
    <property type="term" value="P:protein folding"/>
    <property type="evidence" value="ECO:0007669"/>
    <property type="project" value="TreeGrafter"/>
</dbReference>
<evidence type="ECO:0000313" key="6">
    <source>
        <dbReference type="EMBL" id="CAD9336257.1"/>
    </source>
</evidence>
<evidence type="ECO:0000259" key="5">
    <source>
        <dbReference type="PROSITE" id="PS50072"/>
    </source>
</evidence>
<comment type="similarity">
    <text evidence="4">Belongs to the cyclophilin-type PPIase family.</text>
</comment>
<dbReference type="AlphaFoldDB" id="A0A7S1ZEL6"/>
<proteinExistence type="inferred from homology"/>
<protein>
    <recommendedName>
        <fullName evidence="4">Peptidyl-prolyl cis-trans isomerase</fullName>
        <shortName evidence="4">PPIase</shortName>
        <ecNumber evidence="4">5.2.1.8</ecNumber>
    </recommendedName>
</protein>
<evidence type="ECO:0000256" key="1">
    <source>
        <dbReference type="ARBA" id="ARBA00000971"/>
    </source>
</evidence>
<dbReference type="EMBL" id="HBGO01015145">
    <property type="protein sequence ID" value="CAD9336257.1"/>
    <property type="molecule type" value="Transcribed_RNA"/>
</dbReference>
<dbReference type="EC" id="5.2.1.8" evidence="4"/>
<dbReference type="InterPro" id="IPR002130">
    <property type="entry name" value="Cyclophilin-type_PPIase_dom"/>
</dbReference>
<keyword evidence="2 4" id="KW-0697">Rotamase</keyword>
<evidence type="ECO:0000256" key="4">
    <source>
        <dbReference type="RuleBase" id="RU363019"/>
    </source>
</evidence>
<comment type="catalytic activity">
    <reaction evidence="1 4">
        <text>[protein]-peptidylproline (omega=180) = [protein]-peptidylproline (omega=0)</text>
        <dbReference type="Rhea" id="RHEA:16237"/>
        <dbReference type="Rhea" id="RHEA-COMP:10747"/>
        <dbReference type="Rhea" id="RHEA-COMP:10748"/>
        <dbReference type="ChEBI" id="CHEBI:83833"/>
        <dbReference type="ChEBI" id="CHEBI:83834"/>
        <dbReference type="EC" id="5.2.1.8"/>
    </reaction>
</comment>
<dbReference type="GO" id="GO:0003755">
    <property type="term" value="F:peptidyl-prolyl cis-trans isomerase activity"/>
    <property type="evidence" value="ECO:0007669"/>
    <property type="project" value="UniProtKB-UniRule"/>
</dbReference>
<dbReference type="FunFam" id="2.40.100.10:FF:000013">
    <property type="entry name" value="Peptidyl-prolyl cis-trans isomerase"/>
    <property type="match status" value="1"/>
</dbReference>
<keyword evidence="3 4" id="KW-0413">Isomerase</keyword>
<feature type="domain" description="PPIase cyclophilin-type" evidence="5">
    <location>
        <begin position="62"/>
        <end position="226"/>
    </location>
</feature>
<organism evidence="6">
    <name type="scientific">Trieres chinensis</name>
    <name type="common">Marine centric diatom</name>
    <name type="synonym">Odontella sinensis</name>
    <dbReference type="NCBI Taxonomy" id="1514140"/>
    <lineage>
        <taxon>Eukaryota</taxon>
        <taxon>Sar</taxon>
        <taxon>Stramenopiles</taxon>
        <taxon>Ochrophyta</taxon>
        <taxon>Bacillariophyta</taxon>
        <taxon>Mediophyceae</taxon>
        <taxon>Biddulphiophycidae</taxon>
        <taxon>Eupodiscales</taxon>
        <taxon>Parodontellaceae</taxon>
        <taxon>Trieres</taxon>
    </lineage>
</organism>
<dbReference type="PROSITE" id="PS50072">
    <property type="entry name" value="CSA_PPIASE_2"/>
    <property type="match status" value="1"/>
</dbReference>